<comment type="caution">
    <text evidence="3">The sequence shown here is derived from an EMBL/GenBank/DDBJ whole genome shotgun (WGS) entry which is preliminary data.</text>
</comment>
<dbReference type="EMBL" id="PJCH01000015">
    <property type="protein sequence ID" value="PQA86026.1"/>
    <property type="molecule type" value="Genomic_DNA"/>
</dbReference>
<proteinExistence type="predicted"/>
<dbReference type="RefSeq" id="WP_104831238.1">
    <property type="nucleotide sequence ID" value="NZ_PJCH01000015.1"/>
</dbReference>
<organism evidence="3 4">
    <name type="scientific">Hyphococcus luteus</name>
    <dbReference type="NCBI Taxonomy" id="2058213"/>
    <lineage>
        <taxon>Bacteria</taxon>
        <taxon>Pseudomonadati</taxon>
        <taxon>Pseudomonadota</taxon>
        <taxon>Alphaproteobacteria</taxon>
        <taxon>Parvularculales</taxon>
        <taxon>Parvularculaceae</taxon>
        <taxon>Hyphococcus</taxon>
    </lineage>
</organism>
<gene>
    <name evidence="3" type="ORF">CW354_16735</name>
</gene>
<name>A0A2S7K0M9_9PROT</name>
<reference evidence="3 4" key="1">
    <citation type="submission" date="2017-12" db="EMBL/GenBank/DDBJ databases">
        <authorList>
            <person name="Hurst M.R.H."/>
        </authorList>
    </citation>
    <scope>NUCLEOTIDE SEQUENCE [LARGE SCALE GENOMIC DNA]</scope>
    <source>
        <strain evidence="3 4">SY-3-19</strain>
    </source>
</reference>
<dbReference type="OrthoDB" id="8477119at2"/>
<evidence type="ECO:0000256" key="2">
    <source>
        <dbReference type="SAM" id="MobiDB-lite"/>
    </source>
</evidence>
<sequence>MSAKPRKKAEQGKPQKGRKARRLGPYGSVERLEASLENEGTQKKCSEFDISENNQYIDEQLKRIEQLEKEILNTKNKKKDDKTKKEILDGLSEIFESISVEDALKIYAVSLMMNQNPLPKRAPELYRDRKDRSEKAPDFIKRVYSDFIGKGLSKAHIRQLDRGLYQALYNWLKDNELPVDLPLPMKSEITDRRLAALSNIQIHDESGCVISAERIAREMANLQRAKSYRRK</sequence>
<evidence type="ECO:0000313" key="4">
    <source>
        <dbReference type="Proteomes" id="UP000239504"/>
    </source>
</evidence>
<accession>A0A2S7K0M9</accession>
<keyword evidence="1" id="KW-0175">Coiled coil</keyword>
<feature type="region of interest" description="Disordered" evidence="2">
    <location>
        <begin position="1"/>
        <end position="47"/>
    </location>
</feature>
<protein>
    <submittedName>
        <fullName evidence="3">Uncharacterized protein</fullName>
    </submittedName>
</protein>
<feature type="coiled-coil region" evidence="1">
    <location>
        <begin position="50"/>
        <end position="84"/>
    </location>
</feature>
<dbReference type="Proteomes" id="UP000239504">
    <property type="component" value="Unassembled WGS sequence"/>
</dbReference>
<keyword evidence="4" id="KW-1185">Reference proteome</keyword>
<evidence type="ECO:0000313" key="3">
    <source>
        <dbReference type="EMBL" id="PQA86026.1"/>
    </source>
</evidence>
<evidence type="ECO:0000256" key="1">
    <source>
        <dbReference type="SAM" id="Coils"/>
    </source>
</evidence>
<feature type="compositionally biased region" description="Basic and acidic residues" evidence="2">
    <location>
        <begin position="30"/>
        <end position="47"/>
    </location>
</feature>
<dbReference type="AlphaFoldDB" id="A0A2S7K0M9"/>